<reference evidence="1 2" key="1">
    <citation type="submission" date="2009-10" db="EMBL/GenBank/DDBJ databases">
        <title>Complete sequence of chromosome of Ammonifex degensii KC4.</title>
        <authorList>
            <consortium name="US DOE Joint Genome Institute"/>
            <person name="Kerfeld C."/>
            <person name="Goodner B."/>
            <person name="Huber H."/>
            <person name="Stetter K."/>
            <person name="Lucas S."/>
            <person name="Copeland A."/>
            <person name="Lapidus A."/>
            <person name="Glavina del Rio T."/>
            <person name="Dalin E."/>
            <person name="Tice H."/>
            <person name="Bruce D."/>
            <person name="Goodwin L."/>
            <person name="Pitluck S."/>
            <person name="Saunders E."/>
            <person name="Brettin T."/>
            <person name="Detter J.C."/>
            <person name="Han C."/>
            <person name="Larimer F."/>
            <person name="Land M."/>
            <person name="Hauser L."/>
            <person name="Kyrpides N."/>
            <person name="Ovchinnikova G."/>
            <person name="Richardson P."/>
        </authorList>
    </citation>
    <scope>NUCLEOTIDE SEQUENCE [LARGE SCALE GENOMIC DNA]</scope>
    <source>
        <strain evidence="2">DSM 10501 / KC4</strain>
    </source>
</reference>
<proteinExistence type="predicted"/>
<dbReference type="HOGENOM" id="CLU_204466_0_0_9"/>
<name>C9R7R7_AMMDK</name>
<evidence type="ECO:0000313" key="2">
    <source>
        <dbReference type="Proteomes" id="UP000002620"/>
    </source>
</evidence>
<dbReference type="eggNOG" id="ENOG5033D19">
    <property type="taxonomic scope" value="Bacteria"/>
</dbReference>
<keyword evidence="2" id="KW-1185">Reference proteome</keyword>
<dbReference type="AlphaFoldDB" id="C9R7R7"/>
<gene>
    <name evidence="1" type="ordered locus">Adeg_1235</name>
</gene>
<organism evidence="1 2">
    <name type="scientific">Ammonifex degensii (strain DSM 10501 / KC4)</name>
    <dbReference type="NCBI Taxonomy" id="429009"/>
    <lineage>
        <taxon>Bacteria</taxon>
        <taxon>Bacillati</taxon>
        <taxon>Bacillota</taxon>
        <taxon>Clostridia</taxon>
        <taxon>Thermoanaerobacterales</taxon>
        <taxon>Thermoanaerobacteraceae</taxon>
        <taxon>Ammonifex</taxon>
    </lineage>
</organism>
<dbReference type="STRING" id="429009.Adeg_1235"/>
<protein>
    <recommendedName>
        <fullName evidence="3">DUF2197 domain-containing protein</fullName>
    </recommendedName>
</protein>
<dbReference type="KEGG" id="adg:Adeg_1235"/>
<evidence type="ECO:0008006" key="3">
    <source>
        <dbReference type="Google" id="ProtNLM"/>
    </source>
</evidence>
<dbReference type="RefSeq" id="WP_015739223.1">
    <property type="nucleotide sequence ID" value="NC_013385.1"/>
</dbReference>
<dbReference type="Proteomes" id="UP000002620">
    <property type="component" value="Chromosome"/>
</dbReference>
<dbReference type="EMBL" id="CP001785">
    <property type="protein sequence ID" value="ACX52346.1"/>
    <property type="molecule type" value="Genomic_DNA"/>
</dbReference>
<accession>C9R7R7</accession>
<sequence>MVRKIQQRCIICGRVFETEALTETVLEEEEELLEEAPKKTKSVCPLCEAKIKKEAEEAQKEPKPM</sequence>
<evidence type="ECO:0000313" key="1">
    <source>
        <dbReference type="EMBL" id="ACX52346.1"/>
    </source>
</evidence>